<organism evidence="7 8">
    <name type="scientific">Streptomyces actinomycinicus</name>
    <dbReference type="NCBI Taxonomy" id="1695166"/>
    <lineage>
        <taxon>Bacteria</taxon>
        <taxon>Bacillati</taxon>
        <taxon>Actinomycetota</taxon>
        <taxon>Actinomycetes</taxon>
        <taxon>Kitasatosporales</taxon>
        <taxon>Streptomycetaceae</taxon>
        <taxon>Streptomyces</taxon>
    </lineage>
</organism>
<dbReference type="EMBL" id="JAERRK010000004">
    <property type="protein sequence ID" value="MBL1082451.1"/>
    <property type="molecule type" value="Genomic_DNA"/>
</dbReference>
<comment type="function">
    <text evidence="5">ATP-dependent carboxylate-amine ligase which exhibits weak glutamate--cysteine ligase activity.</text>
</comment>
<feature type="region of interest" description="Disordered" evidence="6">
    <location>
        <begin position="1"/>
        <end position="20"/>
    </location>
</feature>
<evidence type="ECO:0000313" key="8">
    <source>
        <dbReference type="Proteomes" id="UP000661858"/>
    </source>
</evidence>
<dbReference type="GO" id="GO:0004357">
    <property type="term" value="F:glutamate-cysteine ligase activity"/>
    <property type="evidence" value="ECO:0007669"/>
    <property type="project" value="UniProtKB-EC"/>
</dbReference>
<dbReference type="SUPFAM" id="SSF55931">
    <property type="entry name" value="Glutamine synthetase/guanido kinase"/>
    <property type="match status" value="1"/>
</dbReference>
<evidence type="ECO:0000256" key="1">
    <source>
        <dbReference type="ARBA" id="ARBA00022598"/>
    </source>
</evidence>
<gene>
    <name evidence="7" type="ORF">JK359_10730</name>
</gene>
<dbReference type="NCBIfam" id="TIGR02050">
    <property type="entry name" value="gshA_cyan_rel"/>
    <property type="match status" value="1"/>
</dbReference>
<keyword evidence="3 5" id="KW-0067">ATP-binding</keyword>
<evidence type="ECO:0000256" key="5">
    <source>
        <dbReference type="HAMAP-Rule" id="MF_01609"/>
    </source>
</evidence>
<comment type="catalytic activity">
    <reaction evidence="4 5">
        <text>L-cysteine + L-glutamate + ATP = gamma-L-glutamyl-L-cysteine + ADP + phosphate + H(+)</text>
        <dbReference type="Rhea" id="RHEA:13285"/>
        <dbReference type="ChEBI" id="CHEBI:15378"/>
        <dbReference type="ChEBI" id="CHEBI:29985"/>
        <dbReference type="ChEBI" id="CHEBI:30616"/>
        <dbReference type="ChEBI" id="CHEBI:35235"/>
        <dbReference type="ChEBI" id="CHEBI:43474"/>
        <dbReference type="ChEBI" id="CHEBI:58173"/>
        <dbReference type="ChEBI" id="CHEBI:456216"/>
        <dbReference type="EC" id="6.3.2.2"/>
    </reaction>
</comment>
<evidence type="ECO:0000313" key="7">
    <source>
        <dbReference type="EMBL" id="MBL1082451.1"/>
    </source>
</evidence>
<dbReference type="NCBIfam" id="NF010041">
    <property type="entry name" value="PRK13517.1-1"/>
    <property type="match status" value="1"/>
</dbReference>
<dbReference type="InterPro" id="IPR011793">
    <property type="entry name" value="YbdK"/>
</dbReference>
<comment type="caution">
    <text evidence="7">The sequence shown here is derived from an EMBL/GenBank/DDBJ whole genome shotgun (WGS) entry which is preliminary data.</text>
</comment>
<dbReference type="AlphaFoldDB" id="A0A937JML7"/>
<keyword evidence="1 5" id="KW-0436">Ligase</keyword>
<name>A0A937JML7_9ACTN</name>
<dbReference type="EC" id="6.3.2.2" evidence="5"/>
<dbReference type="InterPro" id="IPR050141">
    <property type="entry name" value="GCL_type2/YbdK_subfam"/>
</dbReference>
<dbReference type="GO" id="GO:0005524">
    <property type="term" value="F:ATP binding"/>
    <property type="evidence" value="ECO:0007669"/>
    <property type="project" value="UniProtKB-KW"/>
</dbReference>
<dbReference type="GO" id="GO:0042398">
    <property type="term" value="P:modified amino acid biosynthetic process"/>
    <property type="evidence" value="ECO:0007669"/>
    <property type="project" value="InterPro"/>
</dbReference>
<dbReference type="Pfam" id="PF04107">
    <property type="entry name" value="GCS2"/>
    <property type="match status" value="1"/>
</dbReference>
<reference evidence="7" key="1">
    <citation type="submission" date="2021-01" db="EMBL/GenBank/DDBJ databases">
        <title>WGS of actinomycetes isolated from Thailand.</title>
        <authorList>
            <person name="Thawai C."/>
        </authorList>
    </citation>
    <scope>NUCLEOTIDE SEQUENCE</scope>
    <source>
        <strain evidence="7">RCU-197</strain>
    </source>
</reference>
<dbReference type="RefSeq" id="WP_201834331.1">
    <property type="nucleotide sequence ID" value="NZ_JAERRK010000004.1"/>
</dbReference>
<dbReference type="PANTHER" id="PTHR36510:SF1">
    <property type="entry name" value="GLUTAMATE--CYSTEINE LIGASE 2-RELATED"/>
    <property type="match status" value="1"/>
</dbReference>
<keyword evidence="2 5" id="KW-0547">Nucleotide-binding</keyword>
<evidence type="ECO:0000256" key="4">
    <source>
        <dbReference type="ARBA" id="ARBA00048819"/>
    </source>
</evidence>
<dbReference type="Gene3D" id="3.30.590.20">
    <property type="match status" value="1"/>
</dbReference>
<evidence type="ECO:0000256" key="2">
    <source>
        <dbReference type="ARBA" id="ARBA00022741"/>
    </source>
</evidence>
<sequence>MPEPFEEVTPAAAGRPAYPTEVTAPPTVGVEEEFILADRRSRTAVHRAPAVLRAARGLLGAPHTTAEISQCQVETVSAVCRTAAELEAEIVRLRRGAALAAAEYDCLLVPGGTAILGTPGPPPVLDQPRYHALIHHFGAVAHDQGVNACHVHVGVSDREEAVQAVNHLRSWMPLLLALTVNSPFYDGSDTGYESWRTAVWSRWPSAGPPPHLRSAAHYDRLVDQLVATGAAMDQGMIYWHVRPSVHVPTIEVRIADVMPEPTVTASYALLVRALVAHAVEAVRAGEPAPETPDLLLRAACWQAARYGPAAALPAAHARDCSPSPVARQVDELWKRVEPQLSRYGDDRLVSDWLSDVQHRGTGSTRQRHVAAQHGGRLQAVVDDLAVTLP</sequence>
<dbReference type="InterPro" id="IPR006336">
    <property type="entry name" value="GCS2"/>
</dbReference>
<accession>A0A937JML7</accession>
<proteinExistence type="inferred from homology"/>
<keyword evidence="8" id="KW-1185">Reference proteome</keyword>
<dbReference type="InterPro" id="IPR014746">
    <property type="entry name" value="Gln_synth/guanido_kin_cat_dom"/>
</dbReference>
<dbReference type="Proteomes" id="UP000661858">
    <property type="component" value="Unassembled WGS sequence"/>
</dbReference>
<comment type="similarity">
    <text evidence="5">Belongs to the glutamate--cysteine ligase type 2 family. YbdK subfamily.</text>
</comment>
<evidence type="ECO:0000256" key="6">
    <source>
        <dbReference type="SAM" id="MobiDB-lite"/>
    </source>
</evidence>
<dbReference type="PANTHER" id="PTHR36510">
    <property type="entry name" value="GLUTAMATE--CYSTEINE LIGASE 2-RELATED"/>
    <property type="match status" value="1"/>
</dbReference>
<evidence type="ECO:0000256" key="3">
    <source>
        <dbReference type="ARBA" id="ARBA00022840"/>
    </source>
</evidence>
<dbReference type="HAMAP" id="MF_01609">
    <property type="entry name" value="Glu_cys_ligase_2"/>
    <property type="match status" value="1"/>
</dbReference>
<protein>
    <recommendedName>
        <fullName evidence="5">Putative glutamate--cysteine ligase 2</fullName>
        <ecNumber evidence="5">6.3.2.2</ecNumber>
    </recommendedName>
    <alternativeName>
        <fullName evidence="5">Gamma-glutamylcysteine synthetase 2</fullName>
        <shortName evidence="5">GCS 2</shortName>
        <shortName evidence="5">Gamma-GCS 2</shortName>
    </alternativeName>
</protein>